<dbReference type="PANTHER" id="PTHR43252">
    <property type="entry name" value="TRANSCRIPTIONAL REGULATOR YQJI"/>
    <property type="match status" value="1"/>
</dbReference>
<sequence>MLSFWHLFFIYEYSYISIINIGAIKDSIYYFIFGKPSMSLAYIILGFLQKEDMTGYDLKTNCFDQCIAHLWPADQGQIYKTLDKLFEQGWINCHVEIQRDRPNRKVYSLTEMGKTEFVRWLQSPQPLPIVREPLLVQLFFAAQLSNEAIASLLQQQLAAHDEKISSCEAINFPPVEDELGMREQLIHRLMVELIVRREETYIDWLKSAIKMLEVEN</sequence>
<dbReference type="eggNOG" id="COG1695">
    <property type="taxonomic scope" value="Bacteria"/>
</dbReference>
<name>Q3MHA0_TRIV2</name>
<accession>Q3MHA0</accession>
<dbReference type="InterPro" id="IPR005149">
    <property type="entry name" value="Tscrpt_reg_PadR_N"/>
</dbReference>
<dbReference type="HOGENOM" id="CLU_089258_1_4_3"/>
<dbReference type="InterPro" id="IPR036390">
    <property type="entry name" value="WH_DNA-bd_sf"/>
</dbReference>
<dbReference type="EMBL" id="CP000117">
    <property type="protein sequence ID" value="ABA19636.1"/>
    <property type="molecule type" value="Genomic_DNA"/>
</dbReference>
<dbReference type="AlphaFoldDB" id="Q3MHA0"/>
<protein>
    <submittedName>
        <fullName evidence="3">Transcriptional regulator, PadR family</fullName>
    </submittedName>
</protein>
<evidence type="ECO:0000259" key="1">
    <source>
        <dbReference type="Pfam" id="PF03551"/>
    </source>
</evidence>
<reference evidence="4" key="1">
    <citation type="journal article" date="2014" name="Stand. Genomic Sci.">
        <title>Complete genome sequence of Anabaena variabilis ATCC 29413.</title>
        <authorList>
            <person name="Thiel T."/>
            <person name="Pratte B.S."/>
            <person name="Zhong J."/>
            <person name="Goodwin L."/>
            <person name="Copeland A."/>
            <person name="Lucas S."/>
            <person name="Han C."/>
            <person name="Pitluck S."/>
            <person name="Land M.L."/>
            <person name="Kyrpides N.C."/>
            <person name="Woyke T."/>
        </authorList>
    </citation>
    <scope>NUCLEOTIDE SEQUENCE [LARGE SCALE GENOMIC DNA]</scope>
    <source>
        <strain evidence="4">ATCC 29413 / PCC 7937</strain>
    </source>
</reference>
<evidence type="ECO:0000313" key="3">
    <source>
        <dbReference type="EMBL" id="ABA19636.1"/>
    </source>
</evidence>
<dbReference type="Pfam" id="PF03551">
    <property type="entry name" value="PadR"/>
    <property type="match status" value="1"/>
</dbReference>
<evidence type="ECO:0000259" key="2">
    <source>
        <dbReference type="Pfam" id="PF10400"/>
    </source>
</evidence>
<gene>
    <name evidence="3" type="ordered locus">Ava_0010</name>
</gene>
<proteinExistence type="predicted"/>
<dbReference type="PANTHER" id="PTHR43252:SF6">
    <property type="entry name" value="NEGATIVE TRANSCRIPTION REGULATOR PADR"/>
    <property type="match status" value="1"/>
</dbReference>
<dbReference type="KEGG" id="ava:Ava_0010"/>
<evidence type="ECO:0000313" key="4">
    <source>
        <dbReference type="Proteomes" id="UP000002533"/>
    </source>
</evidence>
<dbReference type="Proteomes" id="UP000002533">
    <property type="component" value="Chromosome"/>
</dbReference>
<dbReference type="Pfam" id="PF10400">
    <property type="entry name" value="Vir_act_alpha_C"/>
    <property type="match status" value="1"/>
</dbReference>
<dbReference type="Gene3D" id="1.10.10.10">
    <property type="entry name" value="Winged helix-like DNA-binding domain superfamily/Winged helix DNA-binding domain"/>
    <property type="match status" value="1"/>
</dbReference>
<feature type="domain" description="Transcription regulator PadR N-terminal" evidence="1">
    <location>
        <begin position="44"/>
        <end position="117"/>
    </location>
</feature>
<dbReference type="SUPFAM" id="SSF46785">
    <property type="entry name" value="Winged helix' DNA-binding domain"/>
    <property type="match status" value="1"/>
</dbReference>
<dbReference type="Gene3D" id="6.10.140.190">
    <property type="match status" value="1"/>
</dbReference>
<dbReference type="InterPro" id="IPR036388">
    <property type="entry name" value="WH-like_DNA-bd_sf"/>
</dbReference>
<feature type="domain" description="Transcription regulator PadR C-terminal" evidence="2">
    <location>
        <begin position="130"/>
        <end position="213"/>
    </location>
</feature>
<dbReference type="InterPro" id="IPR018309">
    <property type="entry name" value="Tscrpt_reg_PadR_C"/>
</dbReference>
<organism evidence="3 4">
    <name type="scientific">Trichormus variabilis (strain ATCC 29413 / PCC 7937)</name>
    <name type="common">Anabaena variabilis</name>
    <dbReference type="NCBI Taxonomy" id="240292"/>
    <lineage>
        <taxon>Bacteria</taxon>
        <taxon>Bacillati</taxon>
        <taxon>Cyanobacteriota</taxon>
        <taxon>Cyanophyceae</taxon>
        <taxon>Nostocales</taxon>
        <taxon>Nostocaceae</taxon>
        <taxon>Trichormus</taxon>
    </lineage>
</organism>